<dbReference type="EMBL" id="CP016591">
    <property type="protein sequence ID" value="ANY21207.1"/>
    <property type="molecule type" value="Genomic_DNA"/>
</dbReference>
<evidence type="ECO:0000256" key="2">
    <source>
        <dbReference type="ARBA" id="ARBA00022448"/>
    </source>
</evidence>
<dbReference type="PANTHER" id="PTHR43791:SF36">
    <property type="entry name" value="TRANSPORTER, PUTATIVE (AFU_ORTHOLOGUE AFUA_6G08340)-RELATED"/>
    <property type="match status" value="1"/>
</dbReference>
<feature type="transmembrane region" description="Helical" evidence="6">
    <location>
        <begin position="181"/>
        <end position="203"/>
    </location>
</feature>
<dbReference type="GO" id="GO:0022857">
    <property type="term" value="F:transmembrane transporter activity"/>
    <property type="evidence" value="ECO:0007669"/>
    <property type="project" value="InterPro"/>
</dbReference>
<keyword evidence="4 6" id="KW-1133">Transmembrane helix</keyword>
<feature type="transmembrane region" description="Helical" evidence="6">
    <location>
        <begin position="403"/>
        <end position="423"/>
    </location>
</feature>
<evidence type="ECO:0000256" key="4">
    <source>
        <dbReference type="ARBA" id="ARBA00022989"/>
    </source>
</evidence>
<evidence type="ECO:0000313" key="8">
    <source>
        <dbReference type="EMBL" id="ANY21207.1"/>
    </source>
</evidence>
<keyword evidence="2" id="KW-0813">Transport</keyword>
<gene>
    <name evidence="8" type="primary">ttuB</name>
    <name evidence="8" type="ORF">A6F68_02717</name>
</gene>
<evidence type="ECO:0000313" key="9">
    <source>
        <dbReference type="Proteomes" id="UP000092932"/>
    </source>
</evidence>
<dbReference type="InterPro" id="IPR036259">
    <property type="entry name" value="MFS_trans_sf"/>
</dbReference>
<evidence type="ECO:0000256" key="3">
    <source>
        <dbReference type="ARBA" id="ARBA00022692"/>
    </source>
</evidence>
<feature type="transmembrane region" description="Helical" evidence="6">
    <location>
        <begin position="147"/>
        <end position="169"/>
    </location>
</feature>
<dbReference type="GO" id="GO:0016020">
    <property type="term" value="C:membrane"/>
    <property type="evidence" value="ECO:0007669"/>
    <property type="project" value="UniProtKB-SubCell"/>
</dbReference>
<dbReference type="Gene3D" id="1.20.1250.20">
    <property type="entry name" value="MFS general substrate transporter like domains"/>
    <property type="match status" value="2"/>
</dbReference>
<dbReference type="PANTHER" id="PTHR43791">
    <property type="entry name" value="PERMEASE-RELATED"/>
    <property type="match status" value="1"/>
</dbReference>
<dbReference type="RefSeq" id="WP_232308154.1">
    <property type="nucleotide sequence ID" value="NZ_CP016591.1"/>
</dbReference>
<feature type="transmembrane region" description="Helical" evidence="6">
    <location>
        <begin position="280"/>
        <end position="302"/>
    </location>
</feature>
<dbReference type="FunFam" id="1.20.1250.20:FF:000018">
    <property type="entry name" value="MFS transporter permease"/>
    <property type="match status" value="1"/>
</dbReference>
<dbReference type="STRING" id="692370.A6F68_02717"/>
<dbReference type="CDD" id="cd17319">
    <property type="entry name" value="MFS_ExuT_GudP_like"/>
    <property type="match status" value="1"/>
</dbReference>
<evidence type="ECO:0000256" key="1">
    <source>
        <dbReference type="ARBA" id="ARBA00004141"/>
    </source>
</evidence>
<feature type="transmembrane region" description="Helical" evidence="6">
    <location>
        <begin position="367"/>
        <end position="391"/>
    </location>
</feature>
<dbReference type="Proteomes" id="UP000092932">
    <property type="component" value="Chromosome"/>
</dbReference>
<dbReference type="PROSITE" id="PS50850">
    <property type="entry name" value="MFS"/>
    <property type="match status" value="1"/>
</dbReference>
<dbReference type="InterPro" id="IPR011701">
    <property type="entry name" value="MFS"/>
</dbReference>
<evidence type="ECO:0000256" key="5">
    <source>
        <dbReference type="ARBA" id="ARBA00023136"/>
    </source>
</evidence>
<dbReference type="InterPro" id="IPR020846">
    <property type="entry name" value="MFS_dom"/>
</dbReference>
<accession>A0A1B2AGD4</accession>
<organism evidence="8 9">
    <name type="scientific">Tsuneonella dongtanensis</name>
    <dbReference type="NCBI Taxonomy" id="692370"/>
    <lineage>
        <taxon>Bacteria</taxon>
        <taxon>Pseudomonadati</taxon>
        <taxon>Pseudomonadota</taxon>
        <taxon>Alphaproteobacteria</taxon>
        <taxon>Sphingomonadales</taxon>
        <taxon>Erythrobacteraceae</taxon>
        <taxon>Tsuneonella</taxon>
    </lineage>
</organism>
<dbReference type="AlphaFoldDB" id="A0A1B2AGD4"/>
<dbReference type="KEGG" id="ado:A6F68_02717"/>
<keyword evidence="3 6" id="KW-0812">Transmembrane</keyword>
<sequence length="432" mass="46179">MEPATEQQSEIAVRTMRKVSWRLMPFLVLCYLIAYIDRTNIGFAALTMNADLGISSAAFGLGGSLFFVAYVLFEIPSNIAQQRFGARRWIARIMISWGLVGLAMAAMSGPTMFYLLRFLLGAAEAGFFPGAVLFITQWFPRRQRASMVALFMVAIPLSNVLGSPLAALLLSLDGKAGLAGWQWLFILESVPAILLGLVALTVLSDGPAKARWLDDEERAWLSDTLAAEREPGSVDHPSIIATLRSGKVWLLAIVYCGSSATSNALSLWQPQIIKSFGVSIWETAALNTLPFAVAAAFMLYWGRRADRNGERIRATGFPLLLTTCSIFATLLTSSLAVTMVLLTLVLLGNYAIKGPFWALSSETLAPSIAAAGLAAINAIAHLGTAGANAAVGAIHERTDSFPLALTPLGSLTALGVAITFVLGRARGAPEGR</sequence>
<evidence type="ECO:0000259" key="7">
    <source>
        <dbReference type="PROSITE" id="PS50850"/>
    </source>
</evidence>
<feature type="transmembrane region" description="Helical" evidence="6">
    <location>
        <begin position="89"/>
        <end position="108"/>
    </location>
</feature>
<evidence type="ECO:0000256" key="6">
    <source>
        <dbReference type="SAM" id="Phobius"/>
    </source>
</evidence>
<feature type="transmembrane region" description="Helical" evidence="6">
    <location>
        <begin position="314"/>
        <end position="347"/>
    </location>
</feature>
<feature type="transmembrane region" description="Helical" evidence="6">
    <location>
        <begin position="19"/>
        <end position="36"/>
    </location>
</feature>
<dbReference type="Pfam" id="PF07690">
    <property type="entry name" value="MFS_1"/>
    <property type="match status" value="1"/>
</dbReference>
<keyword evidence="5 6" id="KW-0472">Membrane</keyword>
<feature type="transmembrane region" description="Helical" evidence="6">
    <location>
        <begin position="114"/>
        <end position="135"/>
    </location>
</feature>
<feature type="domain" description="Major facilitator superfamily (MFS) profile" evidence="7">
    <location>
        <begin position="23"/>
        <end position="427"/>
    </location>
</feature>
<comment type="subcellular location">
    <subcellularLocation>
        <location evidence="1">Membrane</location>
        <topology evidence="1">Multi-pass membrane protein</topology>
    </subcellularLocation>
</comment>
<reference evidence="8 9" key="1">
    <citation type="submission" date="2016-07" db="EMBL/GenBank/DDBJ databases">
        <title>Complete genome sequence of Altererythrobacter dongtanensis KCTC 22672, a type strain with esterase isolated from tidal flat.</title>
        <authorList>
            <person name="Cheng H."/>
            <person name="Wu Y.-H."/>
            <person name="Zhou P."/>
            <person name="Huo Y.-Y."/>
            <person name="Wang C.-S."/>
            <person name="Xu X.-W."/>
        </authorList>
    </citation>
    <scope>NUCLEOTIDE SEQUENCE [LARGE SCALE GENOMIC DNA]</scope>
    <source>
        <strain evidence="8 9">KCTC 22672</strain>
    </source>
</reference>
<feature type="transmembrane region" description="Helical" evidence="6">
    <location>
        <begin position="248"/>
        <end position="268"/>
    </location>
</feature>
<protein>
    <submittedName>
        <fullName evidence="8">Putative tartrate transporter</fullName>
    </submittedName>
</protein>
<proteinExistence type="predicted"/>
<dbReference type="SUPFAM" id="SSF103473">
    <property type="entry name" value="MFS general substrate transporter"/>
    <property type="match status" value="1"/>
</dbReference>
<feature type="transmembrane region" description="Helical" evidence="6">
    <location>
        <begin position="56"/>
        <end position="77"/>
    </location>
</feature>
<keyword evidence="9" id="KW-1185">Reference proteome</keyword>
<dbReference type="PATRIC" id="fig|692370.5.peg.2726"/>
<name>A0A1B2AGD4_9SPHN</name>